<evidence type="ECO:0000259" key="1">
    <source>
        <dbReference type="PROSITE" id="PS50173"/>
    </source>
</evidence>
<proteinExistence type="predicted"/>
<dbReference type="InterPro" id="IPR001126">
    <property type="entry name" value="UmuC"/>
</dbReference>
<protein>
    <submittedName>
        <fullName evidence="2">DNA polymerase IV</fullName>
        <ecNumber evidence="2">2.7.7.7</ecNumber>
    </submittedName>
</protein>
<keyword evidence="2" id="KW-0808">Transferase</keyword>
<dbReference type="EMBL" id="LR743511">
    <property type="protein sequence ID" value="CAA2145105.1"/>
    <property type="molecule type" value="Genomic_DNA"/>
</dbReference>
<gene>
    <name evidence="2" type="primary">dinB_2</name>
    <name evidence="2" type="ORF">MBLL_04227</name>
</gene>
<dbReference type="GO" id="GO:0003887">
    <property type="term" value="F:DNA-directed DNA polymerase activity"/>
    <property type="evidence" value="ECO:0007669"/>
    <property type="project" value="UniProtKB-EC"/>
</dbReference>
<dbReference type="GO" id="GO:0006281">
    <property type="term" value="P:DNA repair"/>
    <property type="evidence" value="ECO:0007669"/>
    <property type="project" value="InterPro"/>
</dbReference>
<organism evidence="2">
    <name type="scientific">Methylobacterium bullatum</name>
    <dbReference type="NCBI Taxonomy" id="570505"/>
    <lineage>
        <taxon>Bacteria</taxon>
        <taxon>Pseudomonadati</taxon>
        <taxon>Pseudomonadota</taxon>
        <taxon>Alphaproteobacteria</taxon>
        <taxon>Hyphomicrobiales</taxon>
        <taxon>Methylobacteriaceae</taxon>
        <taxon>Methylobacterium</taxon>
    </lineage>
</organism>
<feature type="domain" description="UmuC" evidence="1">
    <location>
        <begin position="1"/>
        <end position="49"/>
    </location>
</feature>
<dbReference type="Gene3D" id="1.10.150.20">
    <property type="entry name" value="5' to 3' exonuclease, C-terminal subdomain"/>
    <property type="match status" value="1"/>
</dbReference>
<dbReference type="SUPFAM" id="SSF56672">
    <property type="entry name" value="DNA/RNA polymerases"/>
    <property type="match status" value="1"/>
</dbReference>
<accession>A0A679KIY0</accession>
<evidence type="ECO:0000313" key="2">
    <source>
        <dbReference type="EMBL" id="CAA2145105.1"/>
    </source>
</evidence>
<keyword evidence="2" id="KW-0548">Nucleotidyltransferase</keyword>
<name>A0A679KIY0_9HYPH</name>
<dbReference type="AlphaFoldDB" id="A0A679KIY0"/>
<dbReference type="EC" id="2.7.7.7" evidence="2"/>
<dbReference type="InterPro" id="IPR043502">
    <property type="entry name" value="DNA/RNA_pol_sf"/>
</dbReference>
<reference evidence="2" key="1">
    <citation type="submission" date="2019-12" db="EMBL/GenBank/DDBJ databases">
        <authorList>
            <person name="Cremers G."/>
        </authorList>
    </citation>
    <scope>NUCLEOTIDE SEQUENCE</scope>
    <source>
        <strain evidence="2">Mbul2</strain>
    </source>
</reference>
<sequence length="66" mass="7114">MGTTKTVAKLANHIAKTVPELNGVCDLTDPVHYDHWLCRTPVAKLWGVGRVSLAKLKAMGVDTVAD</sequence>
<dbReference type="PROSITE" id="PS50173">
    <property type="entry name" value="UMUC"/>
    <property type="match status" value="1"/>
</dbReference>